<keyword evidence="3" id="KW-0732">Signal</keyword>
<evidence type="ECO:0000256" key="2">
    <source>
        <dbReference type="ARBA" id="ARBA00006275"/>
    </source>
</evidence>
<dbReference type="SUPFAM" id="SSF48452">
    <property type="entry name" value="TPR-like"/>
    <property type="match status" value="1"/>
</dbReference>
<dbReference type="Pfam" id="PF14322">
    <property type="entry name" value="SusD-like_3"/>
    <property type="match status" value="1"/>
</dbReference>
<evidence type="ECO:0008006" key="10">
    <source>
        <dbReference type="Google" id="ProtNLM"/>
    </source>
</evidence>
<dbReference type="GO" id="GO:0009279">
    <property type="term" value="C:cell outer membrane"/>
    <property type="evidence" value="ECO:0007669"/>
    <property type="project" value="UniProtKB-SubCell"/>
</dbReference>
<evidence type="ECO:0000259" key="7">
    <source>
        <dbReference type="Pfam" id="PF14322"/>
    </source>
</evidence>
<keyword evidence="9" id="KW-1185">Reference proteome</keyword>
<sequence>MRRIKSYIAIILLAAVISSCDRQLDALPKNAKVDGTAIIDEKSAQTALNGVYYRLANVTSDNITLWTNHQVWGGMLSPYIGYGFGQFPDELNSNESSSFSPTEWINDYLIINSANGVIGAVNGLADNLFTENRKNEILAEARFLRAYGDYKLLTFFGEWNKPGSPYGVLLRDELSTLSNIPKARSSVDDSYSAILGDLDFAIENGVETAPAYYATKWTAMALKMRVLIARGQDNDYTEVISLGNAIINSGNYELEANLKDLFYVKGLTSKEVLLGIKPQPNQEAFYYIMSRAWYPVQSSLYVAHQELKDLFTGDPRGEWMIGPATPYQAYSPDTYYFLKYIPYGTSPTQNSETSYAFRLSEVYLLVAEATIRSGGDLETAKDLIKTVMSKGGVTDFSAVDDATTSDELLLQNYYEVARCLTAEDGIEWTTLMRLPFETVKQLKPTITDQRQFYFPIPSDEFRQNPAIGDQNPGYNK</sequence>
<comment type="caution">
    <text evidence="8">The sequence shown here is derived from an EMBL/GenBank/DDBJ whole genome shotgun (WGS) entry which is preliminary data.</text>
</comment>
<evidence type="ECO:0000256" key="3">
    <source>
        <dbReference type="ARBA" id="ARBA00022729"/>
    </source>
</evidence>
<protein>
    <recommendedName>
        <fullName evidence="10">SusD/RagB family protein</fullName>
    </recommendedName>
</protein>
<proteinExistence type="inferred from homology"/>
<reference evidence="8 9" key="1">
    <citation type="submission" date="2015-04" db="EMBL/GenBank/DDBJ databases">
        <title>Whole genome shotgun sequence of Flavihumibacter petaseus NBRC 106054.</title>
        <authorList>
            <person name="Miyazawa S."/>
            <person name="Hosoyama A."/>
            <person name="Hashimoto M."/>
            <person name="Noguchi M."/>
            <person name="Tsuchikane K."/>
            <person name="Ohji S."/>
            <person name="Yamazoe A."/>
            <person name="Ichikawa N."/>
            <person name="Kimura A."/>
            <person name="Fujita N."/>
        </authorList>
    </citation>
    <scope>NUCLEOTIDE SEQUENCE [LARGE SCALE GENOMIC DNA]</scope>
    <source>
        <strain evidence="8 9">NBRC 106054</strain>
    </source>
</reference>
<name>A0A0E9N0X4_9BACT</name>
<dbReference type="AlphaFoldDB" id="A0A0E9N0X4"/>
<evidence type="ECO:0000313" key="9">
    <source>
        <dbReference type="Proteomes" id="UP000033121"/>
    </source>
</evidence>
<dbReference type="OrthoDB" id="5694214at2"/>
<comment type="similarity">
    <text evidence="2">Belongs to the SusD family.</text>
</comment>
<dbReference type="Pfam" id="PF07980">
    <property type="entry name" value="SusD_RagB"/>
    <property type="match status" value="1"/>
</dbReference>
<evidence type="ECO:0000256" key="4">
    <source>
        <dbReference type="ARBA" id="ARBA00023136"/>
    </source>
</evidence>
<keyword evidence="4" id="KW-0472">Membrane</keyword>
<dbReference type="InterPro" id="IPR033985">
    <property type="entry name" value="SusD-like_N"/>
</dbReference>
<dbReference type="Gene3D" id="1.25.40.390">
    <property type="match status" value="1"/>
</dbReference>
<dbReference type="InterPro" id="IPR012944">
    <property type="entry name" value="SusD_RagB_dom"/>
</dbReference>
<dbReference type="PROSITE" id="PS51257">
    <property type="entry name" value="PROKAR_LIPOPROTEIN"/>
    <property type="match status" value="1"/>
</dbReference>
<dbReference type="InterPro" id="IPR011990">
    <property type="entry name" value="TPR-like_helical_dom_sf"/>
</dbReference>
<organism evidence="8 9">
    <name type="scientific">Flavihumibacter petaseus NBRC 106054</name>
    <dbReference type="NCBI Taxonomy" id="1220578"/>
    <lineage>
        <taxon>Bacteria</taxon>
        <taxon>Pseudomonadati</taxon>
        <taxon>Bacteroidota</taxon>
        <taxon>Chitinophagia</taxon>
        <taxon>Chitinophagales</taxon>
        <taxon>Chitinophagaceae</taxon>
        <taxon>Flavihumibacter</taxon>
    </lineage>
</organism>
<evidence type="ECO:0000256" key="1">
    <source>
        <dbReference type="ARBA" id="ARBA00004442"/>
    </source>
</evidence>
<evidence type="ECO:0000313" key="8">
    <source>
        <dbReference type="EMBL" id="GAO43015.1"/>
    </source>
</evidence>
<dbReference type="RefSeq" id="WP_052955699.1">
    <property type="nucleotide sequence ID" value="NZ_BBWV01000002.1"/>
</dbReference>
<keyword evidence="5" id="KW-0998">Cell outer membrane</keyword>
<evidence type="ECO:0000256" key="5">
    <source>
        <dbReference type="ARBA" id="ARBA00023237"/>
    </source>
</evidence>
<accession>A0A0E9N0X4</accession>
<feature type="domain" description="SusD-like N-terminal" evidence="7">
    <location>
        <begin position="81"/>
        <end position="226"/>
    </location>
</feature>
<dbReference type="EMBL" id="BBWV01000002">
    <property type="protein sequence ID" value="GAO43015.1"/>
    <property type="molecule type" value="Genomic_DNA"/>
</dbReference>
<evidence type="ECO:0000259" key="6">
    <source>
        <dbReference type="Pfam" id="PF07980"/>
    </source>
</evidence>
<dbReference type="Proteomes" id="UP000033121">
    <property type="component" value="Unassembled WGS sequence"/>
</dbReference>
<gene>
    <name evidence="8" type="ORF">FPE01S_02_01200</name>
</gene>
<dbReference type="STRING" id="1220578.FPE01S_02_01200"/>
<comment type="subcellular location">
    <subcellularLocation>
        <location evidence="1">Cell outer membrane</location>
    </subcellularLocation>
</comment>
<feature type="domain" description="RagB/SusD" evidence="6">
    <location>
        <begin position="323"/>
        <end position="407"/>
    </location>
</feature>